<evidence type="ECO:0000256" key="2">
    <source>
        <dbReference type="ARBA" id="ARBA00005712"/>
    </source>
</evidence>
<evidence type="ECO:0000313" key="11">
    <source>
        <dbReference type="EMBL" id="CUU56508.1"/>
    </source>
</evidence>
<keyword evidence="12" id="KW-1185">Reference proteome</keyword>
<keyword evidence="5 8" id="KW-0472">Membrane</keyword>
<accession>A0A0S4QNZ4</accession>
<dbReference type="EMBL" id="FAOZ01000008">
    <property type="protein sequence ID" value="CUU56508.1"/>
    <property type="molecule type" value="Genomic_DNA"/>
</dbReference>
<dbReference type="NCBIfam" id="NF009977">
    <property type="entry name" value="PRK13442.1"/>
    <property type="match status" value="1"/>
</dbReference>
<evidence type="ECO:0000256" key="5">
    <source>
        <dbReference type="ARBA" id="ARBA00023136"/>
    </source>
</evidence>
<dbReference type="HAMAP" id="MF_00530">
    <property type="entry name" value="ATP_synth_epsil_bac"/>
    <property type="match status" value="1"/>
</dbReference>
<dbReference type="Pfam" id="PF02823">
    <property type="entry name" value="ATP-synt_DE_N"/>
    <property type="match status" value="1"/>
</dbReference>
<evidence type="ECO:0000256" key="4">
    <source>
        <dbReference type="ARBA" id="ARBA00023065"/>
    </source>
</evidence>
<dbReference type="NCBIfam" id="TIGR01216">
    <property type="entry name" value="ATP_synt_epsi"/>
    <property type="match status" value="1"/>
</dbReference>
<evidence type="ECO:0000313" key="12">
    <source>
        <dbReference type="Proteomes" id="UP000198802"/>
    </source>
</evidence>
<feature type="domain" description="ATP synthase F1 complex delta/epsilon subunit N-terminal" evidence="10">
    <location>
        <begin position="3"/>
        <end position="82"/>
    </location>
</feature>
<keyword evidence="4 8" id="KW-0406">Ion transport</keyword>
<dbReference type="SUPFAM" id="SSF51344">
    <property type="entry name" value="Epsilon subunit of F1F0-ATP synthase N-terminal domain"/>
    <property type="match status" value="1"/>
</dbReference>
<dbReference type="GO" id="GO:0005886">
    <property type="term" value="C:plasma membrane"/>
    <property type="evidence" value="ECO:0007669"/>
    <property type="project" value="UniProtKB-SubCell"/>
</dbReference>
<proteinExistence type="inferred from homology"/>
<comment type="subcellular location">
    <subcellularLocation>
        <location evidence="1 8">Cell membrane</location>
        <topology evidence="1 8">Peripheral membrane protein</topology>
    </subcellularLocation>
</comment>
<dbReference type="InterPro" id="IPR001469">
    <property type="entry name" value="ATP_synth_F1_dsu/esu"/>
</dbReference>
<organism evidence="11 12">
    <name type="scientific">Parafrankia irregularis</name>
    <dbReference type="NCBI Taxonomy" id="795642"/>
    <lineage>
        <taxon>Bacteria</taxon>
        <taxon>Bacillati</taxon>
        <taxon>Actinomycetota</taxon>
        <taxon>Actinomycetes</taxon>
        <taxon>Frankiales</taxon>
        <taxon>Frankiaceae</taxon>
        <taxon>Parafrankia</taxon>
    </lineage>
</organism>
<evidence type="ECO:0000256" key="7">
    <source>
        <dbReference type="ARBA" id="ARBA00023310"/>
    </source>
</evidence>
<evidence type="ECO:0000259" key="10">
    <source>
        <dbReference type="Pfam" id="PF02823"/>
    </source>
</evidence>
<comment type="similarity">
    <text evidence="2 8 9">Belongs to the ATPase epsilon chain family.</text>
</comment>
<keyword evidence="8" id="KW-1003">Cell membrane</keyword>
<dbReference type="CDD" id="cd12152">
    <property type="entry name" value="F1-ATPase_delta"/>
    <property type="match status" value="1"/>
</dbReference>
<name>A0A0S4QNZ4_9ACTN</name>
<dbReference type="InterPro" id="IPR036771">
    <property type="entry name" value="ATPsynth_dsu/esu_N"/>
</dbReference>
<keyword evidence="6 8" id="KW-0139">CF(1)</keyword>
<gene>
    <name evidence="8" type="primary">atpC</name>
    <name evidence="11" type="ORF">Ga0074812_10836</name>
</gene>
<evidence type="ECO:0000256" key="8">
    <source>
        <dbReference type="HAMAP-Rule" id="MF_00530"/>
    </source>
</evidence>
<protein>
    <recommendedName>
        <fullName evidence="8">ATP synthase epsilon chain</fullName>
    </recommendedName>
    <alternativeName>
        <fullName evidence="8">ATP synthase F1 sector epsilon subunit</fullName>
    </alternativeName>
    <alternativeName>
        <fullName evidence="8">F-ATPase epsilon subunit</fullName>
    </alternativeName>
</protein>
<dbReference type="RefSeq" id="WP_006544715.1">
    <property type="nucleotide sequence ID" value="NZ_FAOZ01000008.1"/>
</dbReference>
<dbReference type="GO" id="GO:0045259">
    <property type="term" value="C:proton-transporting ATP synthase complex"/>
    <property type="evidence" value="ECO:0007669"/>
    <property type="project" value="UniProtKB-KW"/>
</dbReference>
<evidence type="ECO:0000256" key="9">
    <source>
        <dbReference type="RuleBase" id="RU003656"/>
    </source>
</evidence>
<evidence type="ECO:0000256" key="3">
    <source>
        <dbReference type="ARBA" id="ARBA00022448"/>
    </source>
</evidence>
<dbReference type="Gene3D" id="2.60.15.10">
    <property type="entry name" value="F0F1 ATP synthase delta/epsilon subunit, N-terminal"/>
    <property type="match status" value="1"/>
</dbReference>
<dbReference type="AlphaFoldDB" id="A0A0S4QNZ4"/>
<evidence type="ECO:0000256" key="6">
    <source>
        <dbReference type="ARBA" id="ARBA00023196"/>
    </source>
</evidence>
<keyword evidence="7 8" id="KW-0066">ATP synthesis</keyword>
<keyword evidence="3 8" id="KW-0813">Transport</keyword>
<dbReference type="Proteomes" id="UP000198802">
    <property type="component" value="Unassembled WGS sequence"/>
</dbReference>
<dbReference type="InterPro" id="IPR020546">
    <property type="entry name" value="ATP_synth_F1_dsu/esu_N"/>
</dbReference>
<sequence length="85" mass="8815">MPMRVAIVSPEQEVWSGDADMVVARTVEGDIGVLPGHVPMLAVLVRDQVVRVKVGSQEISAGVDGGFLSVTKEGVSILAESATVA</sequence>
<comment type="function">
    <text evidence="8">Produces ATP from ADP in the presence of a proton gradient across the membrane.</text>
</comment>
<dbReference type="PANTHER" id="PTHR13822:SF10">
    <property type="entry name" value="ATP SYNTHASE EPSILON CHAIN, CHLOROPLASTIC"/>
    <property type="match status" value="1"/>
</dbReference>
<reference evidence="12" key="1">
    <citation type="submission" date="2015-11" db="EMBL/GenBank/DDBJ databases">
        <authorList>
            <person name="Varghese N."/>
        </authorList>
    </citation>
    <scope>NUCLEOTIDE SEQUENCE [LARGE SCALE GENOMIC DNA]</scope>
    <source>
        <strain evidence="12">DSM 45899</strain>
    </source>
</reference>
<evidence type="ECO:0000256" key="1">
    <source>
        <dbReference type="ARBA" id="ARBA00004202"/>
    </source>
</evidence>
<dbReference type="GO" id="GO:0005524">
    <property type="term" value="F:ATP binding"/>
    <property type="evidence" value="ECO:0007669"/>
    <property type="project" value="UniProtKB-UniRule"/>
</dbReference>
<comment type="subunit">
    <text evidence="8 9">F-type ATPases have 2 components, CF(1) - the catalytic core - and CF(0) - the membrane proton channel. CF(1) has five subunits: alpha(3), beta(3), gamma(1), delta(1), epsilon(1). CF(0) has three main subunits: a, b and c.</text>
</comment>
<keyword evidence="8" id="KW-0375">Hydrogen ion transport</keyword>
<dbReference type="GO" id="GO:0046933">
    <property type="term" value="F:proton-transporting ATP synthase activity, rotational mechanism"/>
    <property type="evidence" value="ECO:0007669"/>
    <property type="project" value="UniProtKB-UniRule"/>
</dbReference>
<dbReference type="PANTHER" id="PTHR13822">
    <property type="entry name" value="ATP SYNTHASE DELTA/EPSILON CHAIN"/>
    <property type="match status" value="1"/>
</dbReference>